<dbReference type="EMBL" id="HBUE01119740">
    <property type="protein sequence ID" value="CAG6491821.1"/>
    <property type="molecule type" value="Transcribed_RNA"/>
</dbReference>
<evidence type="ECO:0000313" key="1">
    <source>
        <dbReference type="EMBL" id="CAG6491821.1"/>
    </source>
</evidence>
<organism evidence="1">
    <name type="scientific">Culex pipiens</name>
    <name type="common">House mosquito</name>
    <dbReference type="NCBI Taxonomy" id="7175"/>
    <lineage>
        <taxon>Eukaryota</taxon>
        <taxon>Metazoa</taxon>
        <taxon>Ecdysozoa</taxon>
        <taxon>Arthropoda</taxon>
        <taxon>Hexapoda</taxon>
        <taxon>Insecta</taxon>
        <taxon>Pterygota</taxon>
        <taxon>Neoptera</taxon>
        <taxon>Endopterygota</taxon>
        <taxon>Diptera</taxon>
        <taxon>Nematocera</taxon>
        <taxon>Culicoidea</taxon>
        <taxon>Culicidae</taxon>
        <taxon>Culicinae</taxon>
        <taxon>Culicini</taxon>
        <taxon>Culex</taxon>
        <taxon>Culex</taxon>
    </lineage>
</organism>
<protein>
    <submittedName>
        <fullName evidence="1">(northern house mosquito) hypothetical protein</fullName>
    </submittedName>
</protein>
<proteinExistence type="predicted"/>
<dbReference type="AlphaFoldDB" id="A0A8D8CE74"/>
<reference evidence="1" key="1">
    <citation type="submission" date="2021-05" db="EMBL/GenBank/DDBJ databases">
        <authorList>
            <person name="Alioto T."/>
            <person name="Alioto T."/>
            <person name="Gomez Garrido J."/>
        </authorList>
    </citation>
    <scope>NUCLEOTIDE SEQUENCE</scope>
</reference>
<accession>A0A8D8CE74</accession>
<sequence length="111" mass="12974">MCHFLKFLDCCYFTSLKWVISPKMEIIPNIYIFFKMIRYCFARSLVTIPSDQNHLKYSGHYVENTISSNESFHRKPSQPLELQPFSTHQNPVNESGGHTFSVFIYKSSNPS</sequence>
<name>A0A8D8CE74_CULPI</name>